<evidence type="ECO:0000256" key="4">
    <source>
        <dbReference type="ARBA" id="ARBA00023110"/>
    </source>
</evidence>
<dbReference type="Proteomes" id="UP000076925">
    <property type="component" value="Unassembled WGS sequence"/>
</dbReference>
<comment type="catalytic activity">
    <reaction evidence="1">
        <text>[protein]-peptidylproline (omega=180) = [protein]-peptidylproline (omega=0)</text>
        <dbReference type="Rhea" id="RHEA:16237"/>
        <dbReference type="Rhea" id="RHEA-COMP:10747"/>
        <dbReference type="Rhea" id="RHEA-COMP:10748"/>
        <dbReference type="ChEBI" id="CHEBI:83833"/>
        <dbReference type="ChEBI" id="CHEBI:83834"/>
        <dbReference type="EC" id="5.2.1.8"/>
    </reaction>
</comment>
<reference evidence="8 9" key="1">
    <citation type="journal article" date="2013" name="Genome Biol. Evol.">
        <title>Genomes of Stigonematalean cyanobacteria (subsection V) and the evolution of oxygenic photosynthesis from prokaryotes to plastids.</title>
        <authorList>
            <person name="Dagan T."/>
            <person name="Roettger M."/>
            <person name="Stucken K."/>
            <person name="Landan G."/>
            <person name="Koch R."/>
            <person name="Major P."/>
            <person name="Gould S.B."/>
            <person name="Goremykin V.V."/>
            <person name="Rippka R."/>
            <person name="Tandeau de Marsac N."/>
            <person name="Gugger M."/>
            <person name="Lockhart P.J."/>
            <person name="Allen J.F."/>
            <person name="Brune I."/>
            <person name="Maus I."/>
            <person name="Puhler A."/>
            <person name="Martin W.F."/>
        </authorList>
    </citation>
    <scope>NUCLEOTIDE SEQUENCE [LARGE SCALE GENOMIC DNA]</scope>
    <source>
        <strain evidence="8 9">PCC 7110</strain>
    </source>
</reference>
<dbReference type="STRING" id="128403.WA1_40165"/>
<dbReference type="Pfam" id="PF13145">
    <property type="entry name" value="Rotamase_2"/>
    <property type="match status" value="1"/>
</dbReference>
<keyword evidence="3" id="KW-0732">Signal</keyword>
<dbReference type="SUPFAM" id="SSF54534">
    <property type="entry name" value="FKBP-like"/>
    <property type="match status" value="1"/>
</dbReference>
<dbReference type="EMBL" id="ANNX02000046">
    <property type="protein sequence ID" value="KYC37678.1"/>
    <property type="molecule type" value="Genomic_DNA"/>
</dbReference>
<keyword evidence="4 6" id="KW-0697">Rotamase</keyword>
<dbReference type="GO" id="GO:0003755">
    <property type="term" value="F:peptidyl-prolyl cis-trans isomerase activity"/>
    <property type="evidence" value="ECO:0007669"/>
    <property type="project" value="UniProtKB-KW"/>
</dbReference>
<dbReference type="RefSeq" id="WP_017748611.1">
    <property type="nucleotide sequence ID" value="NZ_KQ976354.1"/>
</dbReference>
<evidence type="ECO:0000256" key="6">
    <source>
        <dbReference type="PROSITE-ProRule" id="PRU00278"/>
    </source>
</evidence>
<evidence type="ECO:0000313" key="9">
    <source>
        <dbReference type="Proteomes" id="UP000076925"/>
    </source>
</evidence>
<proteinExistence type="predicted"/>
<evidence type="ECO:0000256" key="5">
    <source>
        <dbReference type="ARBA" id="ARBA00023235"/>
    </source>
</evidence>
<dbReference type="EC" id="5.2.1.8" evidence="2"/>
<keyword evidence="9" id="KW-1185">Reference proteome</keyword>
<dbReference type="PANTHER" id="PTHR47245">
    <property type="entry name" value="PEPTIDYLPROLYL ISOMERASE"/>
    <property type="match status" value="1"/>
</dbReference>
<evidence type="ECO:0000256" key="2">
    <source>
        <dbReference type="ARBA" id="ARBA00013194"/>
    </source>
</evidence>
<accession>A0A139WZ20</accession>
<evidence type="ECO:0000256" key="3">
    <source>
        <dbReference type="ARBA" id="ARBA00022729"/>
    </source>
</evidence>
<evidence type="ECO:0000259" key="7">
    <source>
        <dbReference type="PROSITE" id="PS50198"/>
    </source>
</evidence>
<evidence type="ECO:0000313" key="8">
    <source>
        <dbReference type="EMBL" id="KYC37678.1"/>
    </source>
</evidence>
<dbReference type="InterPro" id="IPR000297">
    <property type="entry name" value="PPIase_PpiC"/>
</dbReference>
<dbReference type="Gene3D" id="3.10.50.40">
    <property type="match status" value="1"/>
</dbReference>
<dbReference type="PANTHER" id="PTHR47245:SF1">
    <property type="entry name" value="FOLDASE PROTEIN PRSA"/>
    <property type="match status" value="1"/>
</dbReference>
<comment type="caution">
    <text evidence="8">The sequence shown here is derived from an EMBL/GenBank/DDBJ whole genome shotgun (WGS) entry which is preliminary data.</text>
</comment>
<dbReference type="PROSITE" id="PS50198">
    <property type="entry name" value="PPIC_PPIASE_2"/>
    <property type="match status" value="1"/>
</dbReference>
<organism evidence="8 9">
    <name type="scientific">Scytonema hofmannii PCC 7110</name>
    <dbReference type="NCBI Taxonomy" id="128403"/>
    <lineage>
        <taxon>Bacteria</taxon>
        <taxon>Bacillati</taxon>
        <taxon>Cyanobacteriota</taxon>
        <taxon>Cyanophyceae</taxon>
        <taxon>Nostocales</taxon>
        <taxon>Scytonemataceae</taxon>
        <taxon>Scytonema</taxon>
    </lineage>
</organism>
<evidence type="ECO:0000256" key="1">
    <source>
        <dbReference type="ARBA" id="ARBA00000971"/>
    </source>
</evidence>
<dbReference type="InterPro" id="IPR050245">
    <property type="entry name" value="PrsA_foldase"/>
</dbReference>
<protein>
    <recommendedName>
        <fullName evidence="2">peptidylprolyl isomerase</fullName>
        <ecNumber evidence="2">5.2.1.8</ecNumber>
    </recommendedName>
</protein>
<dbReference type="InterPro" id="IPR046357">
    <property type="entry name" value="PPIase_dom_sf"/>
</dbReference>
<dbReference type="AlphaFoldDB" id="A0A139WZ20"/>
<sequence>MLKTLNISSEDIIRNIQLSCQIPEFLEAIAKQQIIAKAASEEGITVSEEELQQEGDHLRLEKKLVTAKDTWTWLKKHHLTLYDFEAIARNNVLARKLAAHLFDKQVEKYFYEHYLDYVTTAIYEVILDDRDLALELFYALQEGEITFQEIARQYIQEPELRCASGYKGIQYRKDLRPEIAAAVFAAHPPETIKPIVTSKGVYLIWVEEIIQPELDEKLNEEIQQELFSLWLKQEIELMEIVPQLIDVSHEQSEELRKQA</sequence>
<feature type="domain" description="PpiC" evidence="7">
    <location>
        <begin position="106"/>
        <end position="208"/>
    </location>
</feature>
<dbReference type="OrthoDB" id="530022at2"/>
<keyword evidence="5 6" id="KW-0413">Isomerase</keyword>
<name>A0A139WZ20_9CYAN</name>
<gene>
    <name evidence="8" type="ORF">WA1_40165</name>
</gene>